<dbReference type="InterPro" id="IPR036390">
    <property type="entry name" value="WH_DNA-bd_sf"/>
</dbReference>
<evidence type="ECO:0000256" key="4">
    <source>
        <dbReference type="ARBA" id="ARBA00023163"/>
    </source>
</evidence>
<proteinExistence type="predicted"/>
<dbReference type="GO" id="GO:0005634">
    <property type="term" value="C:nucleus"/>
    <property type="evidence" value="ECO:0007669"/>
    <property type="project" value="UniProtKB-SubCell"/>
</dbReference>
<keyword evidence="2" id="KW-0805">Transcription regulation</keyword>
<organism evidence="8 9">
    <name type="scientific">Microctonus hyperodae</name>
    <name type="common">Parasitoid wasp</name>
    <dbReference type="NCBI Taxonomy" id="165561"/>
    <lineage>
        <taxon>Eukaryota</taxon>
        <taxon>Metazoa</taxon>
        <taxon>Ecdysozoa</taxon>
        <taxon>Arthropoda</taxon>
        <taxon>Hexapoda</taxon>
        <taxon>Insecta</taxon>
        <taxon>Pterygota</taxon>
        <taxon>Neoptera</taxon>
        <taxon>Endopterygota</taxon>
        <taxon>Hymenoptera</taxon>
        <taxon>Apocrita</taxon>
        <taxon>Ichneumonoidea</taxon>
        <taxon>Braconidae</taxon>
        <taxon>Euphorinae</taxon>
        <taxon>Microctonus</taxon>
    </lineage>
</organism>
<dbReference type="PROSITE" id="PS50039">
    <property type="entry name" value="FORK_HEAD_3"/>
    <property type="match status" value="1"/>
</dbReference>
<evidence type="ECO:0000259" key="7">
    <source>
        <dbReference type="PROSITE" id="PS50039"/>
    </source>
</evidence>
<dbReference type="GO" id="GO:0003700">
    <property type="term" value="F:DNA-binding transcription factor activity"/>
    <property type="evidence" value="ECO:0007669"/>
    <property type="project" value="InterPro"/>
</dbReference>
<dbReference type="InterPro" id="IPR001766">
    <property type="entry name" value="Fork_head_dom"/>
</dbReference>
<reference evidence="8" key="1">
    <citation type="journal article" date="2023" name="bioRxiv">
        <title>Scaffold-level genome assemblies of two parasitoid biocontrol wasps reveal the parthenogenesis mechanism and an associated novel virus.</title>
        <authorList>
            <person name="Inwood S."/>
            <person name="Skelly J."/>
            <person name="Guhlin J."/>
            <person name="Harrop T."/>
            <person name="Goldson S."/>
            <person name="Dearden P."/>
        </authorList>
    </citation>
    <scope>NUCLEOTIDE SEQUENCE</scope>
    <source>
        <strain evidence="8">Lincoln</strain>
        <tissue evidence="8">Whole body</tissue>
    </source>
</reference>
<dbReference type="PANTHER" id="PTHR13962">
    <property type="entry name" value="FORKHEAD BOX PROTEIN N3-LIKE PROTEIN-RELATED"/>
    <property type="match status" value="1"/>
</dbReference>
<dbReference type="Gene3D" id="1.10.10.10">
    <property type="entry name" value="Winged helix-like DNA-binding domain superfamily/Winged helix DNA-binding domain"/>
    <property type="match status" value="1"/>
</dbReference>
<dbReference type="InterPro" id="IPR030456">
    <property type="entry name" value="TF_fork_head_CS_2"/>
</dbReference>
<dbReference type="AlphaFoldDB" id="A0AA39L2W0"/>
<evidence type="ECO:0000256" key="2">
    <source>
        <dbReference type="ARBA" id="ARBA00023015"/>
    </source>
</evidence>
<evidence type="ECO:0000256" key="1">
    <source>
        <dbReference type="ARBA" id="ARBA00004123"/>
    </source>
</evidence>
<dbReference type="InterPro" id="IPR036388">
    <property type="entry name" value="WH-like_DNA-bd_sf"/>
</dbReference>
<evidence type="ECO:0000256" key="6">
    <source>
        <dbReference type="PROSITE-ProRule" id="PRU00089"/>
    </source>
</evidence>
<dbReference type="Proteomes" id="UP001168972">
    <property type="component" value="Unassembled WGS sequence"/>
</dbReference>
<evidence type="ECO:0000313" key="9">
    <source>
        <dbReference type="Proteomes" id="UP001168972"/>
    </source>
</evidence>
<dbReference type="CDD" id="cd00059">
    <property type="entry name" value="FH_FOX"/>
    <property type="match status" value="1"/>
</dbReference>
<dbReference type="PANTHER" id="PTHR13962:SF17">
    <property type="entry name" value="FORKHEAD BOX PROTEIN N4"/>
    <property type="match status" value="1"/>
</dbReference>
<dbReference type="SUPFAM" id="SSF46785">
    <property type="entry name" value="Winged helix' DNA-binding domain"/>
    <property type="match status" value="1"/>
</dbReference>
<dbReference type="PRINTS" id="PR00053">
    <property type="entry name" value="FORKHEAD"/>
</dbReference>
<keyword evidence="5 6" id="KW-0539">Nucleus</keyword>
<feature type="DNA-binding region" description="Fork-head" evidence="6">
    <location>
        <begin position="302"/>
        <end position="374"/>
    </location>
</feature>
<dbReference type="Pfam" id="PF00250">
    <property type="entry name" value="Forkhead"/>
    <property type="match status" value="1"/>
</dbReference>
<comment type="subcellular location">
    <subcellularLocation>
        <location evidence="1 6">Nucleus</location>
    </subcellularLocation>
</comment>
<evidence type="ECO:0000313" key="8">
    <source>
        <dbReference type="EMBL" id="KAK0183293.1"/>
    </source>
</evidence>
<protein>
    <recommendedName>
        <fullName evidence="7">Fork-head domain-containing protein</fullName>
    </recommendedName>
</protein>
<dbReference type="SMART" id="SM00339">
    <property type="entry name" value="FH"/>
    <property type="match status" value="1"/>
</dbReference>
<dbReference type="PROSITE" id="PS00658">
    <property type="entry name" value="FORK_HEAD_2"/>
    <property type="match status" value="1"/>
</dbReference>
<dbReference type="InterPro" id="IPR047119">
    <property type="entry name" value="FOXN2/3-like"/>
</dbReference>
<dbReference type="EMBL" id="JAQQBR010000001">
    <property type="protein sequence ID" value="KAK0183293.1"/>
    <property type="molecule type" value="Genomic_DNA"/>
</dbReference>
<comment type="caution">
    <text evidence="8">The sequence shown here is derived from an EMBL/GenBank/DDBJ whole genome shotgun (WGS) entry which is preliminary data.</text>
</comment>
<evidence type="ECO:0000256" key="5">
    <source>
        <dbReference type="ARBA" id="ARBA00023242"/>
    </source>
</evidence>
<feature type="domain" description="Fork-head" evidence="7">
    <location>
        <begin position="302"/>
        <end position="374"/>
    </location>
</feature>
<keyword evidence="3 6" id="KW-0238">DNA-binding</keyword>
<keyword evidence="9" id="KW-1185">Reference proteome</keyword>
<sequence length="590" mass="64994">MIGPSSGATSGMSNHDVGENSVRLKRRTFDELEIDNYCDEICHNTKKRNTMNCDPLEMALSDIVHTSTSTSASPFPLVTSSLHETSVNNNDDNSAAAVARLEVLVVDGSWDVTSFGESDLIDLSASTADDASVENLISVGEHNMENNYNTILSYWESPPPTSVSSIENNPDQCTNIVENSQPSQLNPPVIPSSMSINQQDDHEHGNLSWLLDFKLDSLIEAPEEKNNISSCACHNQNASKSRQQINTRTDNNTISYLNTSAANCTNSNNNTETIVQREKQSNTNYGSLDRNFSANHYNGPKKPPFTYTELIEHALQERGELTVSAIYQWISEHFPYYKSNDDRWKNSVRHNLSINPHFRKGSKAPHGAGHLWAIANRNETRPRQLIANIPGIATITQRSSSLSSSSSSSALTTTTTTTVKSITDNYVRKNSSTIRQTSVIDEVAAATASISETTEENPLNSVTLEHCAEQILSGIKREVEVQYLLPMAVQDGCDLDSNPPVNQNEQTCDDKDTERDCWNVLADFLNPVAKEVVAEECGLIGEGYLVTDLNPTALGLNIVEPEIITPDHLFGEELSFQFYELASPSQLQSA</sequence>
<accession>A0AA39L2W0</accession>
<gene>
    <name evidence="8" type="ORF">PV327_001346</name>
</gene>
<keyword evidence="4" id="KW-0804">Transcription</keyword>
<name>A0AA39L2W0_MICHY</name>
<reference evidence="8" key="2">
    <citation type="submission" date="2023-03" db="EMBL/GenBank/DDBJ databases">
        <authorList>
            <person name="Inwood S.N."/>
            <person name="Skelly J.G."/>
            <person name="Guhlin J."/>
            <person name="Harrop T.W.R."/>
            <person name="Goldson S.G."/>
            <person name="Dearden P.K."/>
        </authorList>
    </citation>
    <scope>NUCLEOTIDE SEQUENCE</scope>
    <source>
        <strain evidence="8">Lincoln</strain>
        <tissue evidence="8">Whole body</tissue>
    </source>
</reference>
<evidence type="ECO:0000256" key="3">
    <source>
        <dbReference type="ARBA" id="ARBA00023125"/>
    </source>
</evidence>
<dbReference type="GO" id="GO:0000987">
    <property type="term" value="F:cis-regulatory region sequence-specific DNA binding"/>
    <property type="evidence" value="ECO:0007669"/>
    <property type="project" value="TreeGrafter"/>
</dbReference>